<sequence length="75" mass="8966">MDWLTSPWFISAVIMIFLVGNVLAFRYSDPSRYLNKNNRQKQRQRLIELDEKHQALRQSDEQKKAAQSSDIERKK</sequence>
<accession>A0AB39HJ89</accession>
<keyword evidence="2" id="KW-0812">Transmembrane</keyword>
<dbReference type="EMBL" id="CP162601">
    <property type="protein sequence ID" value="XDK25913.1"/>
    <property type="molecule type" value="Genomic_DNA"/>
</dbReference>
<feature type="transmembrane region" description="Helical" evidence="2">
    <location>
        <begin position="6"/>
        <end position="27"/>
    </location>
</feature>
<keyword evidence="2" id="KW-0472">Membrane</keyword>
<name>A0AB39HJ89_9VIBR</name>
<dbReference type="RefSeq" id="WP_306101427.1">
    <property type="nucleotide sequence ID" value="NZ_CP162601.1"/>
</dbReference>
<evidence type="ECO:0000256" key="1">
    <source>
        <dbReference type="SAM" id="MobiDB-lite"/>
    </source>
</evidence>
<evidence type="ECO:0000256" key="2">
    <source>
        <dbReference type="SAM" id="Phobius"/>
    </source>
</evidence>
<evidence type="ECO:0000313" key="3">
    <source>
        <dbReference type="EMBL" id="XDK25913.1"/>
    </source>
</evidence>
<dbReference type="KEGG" id="vih:AB0763_04530"/>
<gene>
    <name evidence="3" type="ORF">AB0763_04530</name>
</gene>
<feature type="region of interest" description="Disordered" evidence="1">
    <location>
        <begin position="53"/>
        <end position="75"/>
    </location>
</feature>
<reference evidence="3" key="1">
    <citation type="submission" date="2024-07" db="EMBL/GenBank/DDBJ databases">
        <title>Genome Analysis of a Potential Novel Vibrio Species Secreting pH- and Thermo-stable Alginate Lyase and its Application in Producing Alginate Oligosaccharides.</title>
        <authorList>
            <person name="Huang H."/>
            <person name="Bao K."/>
        </authorList>
    </citation>
    <scope>NUCLEOTIDE SEQUENCE</scope>
    <source>
        <strain evidence="3">HB236076</strain>
    </source>
</reference>
<dbReference type="AlphaFoldDB" id="A0AB39HJ89"/>
<organism evidence="3">
    <name type="scientific">Vibrio sp. HB236076</name>
    <dbReference type="NCBI Taxonomy" id="3232307"/>
    <lineage>
        <taxon>Bacteria</taxon>
        <taxon>Pseudomonadati</taxon>
        <taxon>Pseudomonadota</taxon>
        <taxon>Gammaproteobacteria</taxon>
        <taxon>Vibrionales</taxon>
        <taxon>Vibrionaceae</taxon>
        <taxon>Vibrio</taxon>
    </lineage>
</organism>
<evidence type="ECO:0008006" key="4">
    <source>
        <dbReference type="Google" id="ProtNLM"/>
    </source>
</evidence>
<proteinExistence type="predicted"/>
<protein>
    <recommendedName>
        <fullName evidence="4">Succinyl-diaminopimelate desuccinylase</fullName>
    </recommendedName>
</protein>
<keyword evidence="2" id="KW-1133">Transmembrane helix</keyword>